<feature type="coiled-coil region" evidence="1">
    <location>
        <begin position="646"/>
        <end position="702"/>
    </location>
</feature>
<feature type="coiled-coil region" evidence="1">
    <location>
        <begin position="447"/>
        <end position="474"/>
    </location>
</feature>
<dbReference type="Proteomes" id="UP001280581">
    <property type="component" value="Unassembled WGS sequence"/>
</dbReference>
<evidence type="ECO:0000256" key="2">
    <source>
        <dbReference type="SAM" id="MobiDB-lite"/>
    </source>
</evidence>
<name>A0AAN6LZT5_9PLEO</name>
<keyword evidence="1" id="KW-0175">Coiled coil</keyword>
<evidence type="ECO:0000313" key="4">
    <source>
        <dbReference type="Proteomes" id="UP001280581"/>
    </source>
</evidence>
<feature type="coiled-coil region" evidence="1">
    <location>
        <begin position="784"/>
        <end position="818"/>
    </location>
</feature>
<dbReference type="AlphaFoldDB" id="A0AAN6LZT5"/>
<feature type="coiled-coil region" evidence="1">
    <location>
        <begin position="235"/>
        <end position="289"/>
    </location>
</feature>
<keyword evidence="4" id="KW-1185">Reference proteome</keyword>
<sequence length="844" mass="97418">MKRSLVHGGPEAAVARQAEEGALRTDAPQPNPQLDELLDALRIKRTKLSAGFLEAKSLIKKKTSVHNSELSKLQQDTAEEIAKLHAIFSCESNVKRHLNSRTKQTVDRILLLLRRKFDKLLVVQEESNAEAADLESQIAAILNDLSIQVTSMKQKIPEEYEQMMGLLNCQSNEKDKMTSESLKDNIDHGEDEYKILNGMDRNEKKKCQPSVSFDQPGRNIELVRGEWENEHTNNYEKHMNNIAQLGESARERERESKKQVYLAQIAQIMKRHESELSELQQKLDVMLSEQRVEHEAKLLTQVFEHDKNIEQWKVRLEQFRQQSISHRENLEKAHREEVSDLQINVHNIKQELIDLQKKATGWKTDLDQLSEDHNALKDAHSRQLFELEQTGELARNLALIERELEEQRSKEEKSASLWQKQIIQAKDDTERYQGLLNISETENEVQLTQMKQEIEHYKILLNKKESDKKEQSNQAEEKTKYNEDLKAHHSQILEQINSQHCAEIHSLKQAITAATTEANSAKMRALDGLTFRDQCIGQLQRDLQTERAKFIGVSTEMNKVLSDRNISQQEHQSQLVEMTQLRQELDRLRNENLEKTTELKVLEEKVSLDVGRIKELMDTNMETIQALESQHQQVVVRLPTDLDALKSKNRETVSKLEAEKAVLQNKIEALEEQLGQLKQLHLEDKKERHLELKLALKDLEQELSEREAFSDRIQALLSIAEDKFARSCLEVENLRQQIFDIRTTEGLTAQASSSDHGLPSDTIPLVVLPRNNGESEEDPEEQMLQHVLRECEQLEKLIGNENAELQAEEDEFRKLDAKHMALVKDYGDSFTWKAGKKKQGNTKG</sequence>
<comment type="caution">
    <text evidence="3">The sequence shown here is derived from an EMBL/GenBank/DDBJ whole genome shotgun (WGS) entry which is preliminary data.</text>
</comment>
<reference evidence="3 4" key="1">
    <citation type="submission" date="2021-02" db="EMBL/GenBank/DDBJ databases">
        <title>Genome assembly of Pseudopithomyces chartarum.</title>
        <authorList>
            <person name="Jauregui R."/>
            <person name="Singh J."/>
            <person name="Voisey C."/>
        </authorList>
    </citation>
    <scope>NUCLEOTIDE SEQUENCE [LARGE SCALE GENOMIC DNA]</scope>
    <source>
        <strain evidence="3 4">AGR01</strain>
    </source>
</reference>
<feature type="coiled-coil region" evidence="1">
    <location>
        <begin position="571"/>
        <end position="605"/>
    </location>
</feature>
<evidence type="ECO:0000256" key="1">
    <source>
        <dbReference type="SAM" id="Coils"/>
    </source>
</evidence>
<dbReference type="EMBL" id="WVTA01000004">
    <property type="protein sequence ID" value="KAK3213820.1"/>
    <property type="molecule type" value="Genomic_DNA"/>
</dbReference>
<gene>
    <name evidence="3" type="ORF">GRF29_28g1177513</name>
</gene>
<evidence type="ECO:0000313" key="3">
    <source>
        <dbReference type="EMBL" id="KAK3213820.1"/>
    </source>
</evidence>
<protein>
    <submittedName>
        <fullName evidence="3">Uncharacterized protein</fullName>
    </submittedName>
</protein>
<feature type="region of interest" description="Disordered" evidence="2">
    <location>
        <begin position="1"/>
        <end position="31"/>
    </location>
</feature>
<proteinExistence type="predicted"/>
<feature type="coiled-coil region" evidence="1">
    <location>
        <begin position="316"/>
        <end position="410"/>
    </location>
</feature>
<accession>A0AAN6LZT5</accession>
<organism evidence="3 4">
    <name type="scientific">Pseudopithomyces chartarum</name>
    <dbReference type="NCBI Taxonomy" id="1892770"/>
    <lineage>
        <taxon>Eukaryota</taxon>
        <taxon>Fungi</taxon>
        <taxon>Dikarya</taxon>
        <taxon>Ascomycota</taxon>
        <taxon>Pezizomycotina</taxon>
        <taxon>Dothideomycetes</taxon>
        <taxon>Pleosporomycetidae</taxon>
        <taxon>Pleosporales</taxon>
        <taxon>Massarineae</taxon>
        <taxon>Didymosphaeriaceae</taxon>
        <taxon>Pseudopithomyces</taxon>
    </lineage>
</organism>